<name>A0ABR1JHN4_9AGAR</name>
<organism evidence="6 7">
    <name type="scientific">Marasmiellus scandens</name>
    <dbReference type="NCBI Taxonomy" id="2682957"/>
    <lineage>
        <taxon>Eukaryota</taxon>
        <taxon>Fungi</taxon>
        <taxon>Dikarya</taxon>
        <taxon>Basidiomycota</taxon>
        <taxon>Agaricomycotina</taxon>
        <taxon>Agaricomycetes</taxon>
        <taxon>Agaricomycetidae</taxon>
        <taxon>Agaricales</taxon>
        <taxon>Marasmiineae</taxon>
        <taxon>Omphalotaceae</taxon>
        <taxon>Marasmiellus</taxon>
    </lineage>
</organism>
<dbReference type="PANTHER" id="PTHR11559">
    <property type="entry name" value="CARBOXYLESTERASE"/>
    <property type="match status" value="1"/>
</dbReference>
<protein>
    <recommendedName>
        <fullName evidence="4">Carboxylic ester hydrolase</fullName>
        <ecNumber evidence="4">3.1.1.-</ecNumber>
    </recommendedName>
</protein>
<dbReference type="InterPro" id="IPR019826">
    <property type="entry name" value="Carboxylesterase_B_AS"/>
</dbReference>
<evidence type="ECO:0000259" key="5">
    <source>
        <dbReference type="Pfam" id="PF00135"/>
    </source>
</evidence>
<dbReference type="Gene3D" id="3.40.50.1820">
    <property type="entry name" value="alpha/beta hydrolase"/>
    <property type="match status" value="1"/>
</dbReference>
<feature type="chain" id="PRO_5045003119" description="Carboxylic ester hydrolase" evidence="4">
    <location>
        <begin position="24"/>
        <end position="545"/>
    </location>
</feature>
<dbReference type="InterPro" id="IPR002018">
    <property type="entry name" value="CarbesteraseB"/>
</dbReference>
<evidence type="ECO:0000256" key="1">
    <source>
        <dbReference type="ARBA" id="ARBA00005964"/>
    </source>
</evidence>
<comment type="caution">
    <text evidence="6">The sequence shown here is derived from an EMBL/GenBank/DDBJ whole genome shotgun (WGS) entry which is preliminary data.</text>
</comment>
<dbReference type="Proteomes" id="UP001498398">
    <property type="component" value="Unassembled WGS sequence"/>
</dbReference>
<dbReference type="SUPFAM" id="SSF53474">
    <property type="entry name" value="alpha/beta-Hydrolases"/>
    <property type="match status" value="1"/>
</dbReference>
<dbReference type="PROSITE" id="PS00122">
    <property type="entry name" value="CARBOXYLESTERASE_B_1"/>
    <property type="match status" value="1"/>
</dbReference>
<dbReference type="InterPro" id="IPR002168">
    <property type="entry name" value="Lipase_GDXG_HIS_AS"/>
</dbReference>
<dbReference type="PROSITE" id="PS01173">
    <property type="entry name" value="LIPASE_GDXG_HIS"/>
    <property type="match status" value="1"/>
</dbReference>
<evidence type="ECO:0000313" key="7">
    <source>
        <dbReference type="Proteomes" id="UP001498398"/>
    </source>
</evidence>
<feature type="signal peptide" evidence="4">
    <location>
        <begin position="1"/>
        <end position="23"/>
    </location>
</feature>
<dbReference type="EMBL" id="JBANRG010000012">
    <property type="protein sequence ID" value="KAK7461804.1"/>
    <property type="molecule type" value="Genomic_DNA"/>
</dbReference>
<dbReference type="EC" id="3.1.1.-" evidence="4"/>
<evidence type="ECO:0000313" key="6">
    <source>
        <dbReference type="EMBL" id="KAK7461804.1"/>
    </source>
</evidence>
<dbReference type="Pfam" id="PF00135">
    <property type="entry name" value="COesterase"/>
    <property type="match status" value="1"/>
</dbReference>
<comment type="similarity">
    <text evidence="1 4">Belongs to the type-B carboxylesterase/lipase family.</text>
</comment>
<dbReference type="InterPro" id="IPR050309">
    <property type="entry name" value="Type-B_Carboxylest/Lipase"/>
</dbReference>
<dbReference type="InterPro" id="IPR029058">
    <property type="entry name" value="AB_hydrolase_fold"/>
</dbReference>
<comment type="similarity">
    <text evidence="2">Belongs to the 'GDXG' lipolytic enzyme family.</text>
</comment>
<evidence type="ECO:0000256" key="3">
    <source>
        <dbReference type="ARBA" id="ARBA00022801"/>
    </source>
</evidence>
<evidence type="ECO:0000256" key="2">
    <source>
        <dbReference type="ARBA" id="ARBA00010515"/>
    </source>
</evidence>
<keyword evidence="4" id="KW-0732">Signal</keyword>
<gene>
    <name evidence="6" type="ORF">VKT23_008236</name>
</gene>
<reference evidence="6 7" key="1">
    <citation type="submission" date="2024-01" db="EMBL/GenBank/DDBJ databases">
        <title>A draft genome for the cacao thread blight pathogen Marasmiellus scandens.</title>
        <authorList>
            <person name="Baruah I.K."/>
            <person name="Leung J."/>
            <person name="Bukari Y."/>
            <person name="Amoako-Attah I."/>
            <person name="Meinhardt L.W."/>
            <person name="Bailey B.A."/>
            <person name="Cohen S.P."/>
        </authorList>
    </citation>
    <scope>NUCLEOTIDE SEQUENCE [LARGE SCALE GENOMIC DNA]</scope>
    <source>
        <strain evidence="6 7">GH-19</strain>
    </source>
</reference>
<sequence>MFTVPNLLCAALSVGIYSLGASAWRESNVVDLGYVKYRGNVNASFPNTVSYLGIPYAEPPLGNLRFRAPVPLNKIRVSAEARGEVVDATEYPEFCVQGSTSGEAGGAGSEDCLKVNVYAPEGAKPGDDLPVLFYIHGGGYIYGNPAAFPFEHWISQSPNVIIVSVYYRLDSFGFLAVPEFSNPLIGDFNAGFQDQTQALRWVQENIWAFGGDPSRVTINGESAGGGSVEFHLVATDQEGLFSGAIAQSVYRSYTITPEQMQPLFDFYSDAAGCGTGSVPEKVNCLRNATVSALARAQDMASSSFNGSYNIFIPIADGKIITGPPTLSLEKGEFWKVPVIVGSTSNESVVYSGSVSDGVGGLWPGLTQDDLQEFEEEYPLSDFDDAIQQVSTATGEPLFRCAPPIIANATSKTHKAWIYRFDQPNPTLNVSFDIGVAHAAENWFEFRGTNTGFNGTFALSEFTPVETAFSEEMIAYWLSFVRSGDPNTYKLDQSPVWEEYVPETRARIVLHQGKSTDVSGSSMEAIPEKEAGRCAFVASKAAHMLT</sequence>
<proteinExistence type="inferred from homology"/>
<feature type="domain" description="Carboxylesterase type B" evidence="5">
    <location>
        <begin position="28"/>
        <end position="507"/>
    </location>
</feature>
<evidence type="ECO:0000256" key="4">
    <source>
        <dbReference type="RuleBase" id="RU361235"/>
    </source>
</evidence>
<accession>A0ABR1JHN4</accession>
<keyword evidence="7" id="KW-1185">Reference proteome</keyword>
<keyword evidence="3 4" id="KW-0378">Hydrolase</keyword>